<dbReference type="OrthoDB" id="2237368at2"/>
<organism evidence="12 13">
    <name type="scientific">Streptococcus constellatus</name>
    <dbReference type="NCBI Taxonomy" id="76860"/>
    <lineage>
        <taxon>Bacteria</taxon>
        <taxon>Bacillati</taxon>
        <taxon>Bacillota</taxon>
        <taxon>Bacilli</taxon>
        <taxon>Lactobacillales</taxon>
        <taxon>Streptococcaceae</taxon>
        <taxon>Streptococcus</taxon>
        <taxon>Streptococcus anginosus group</taxon>
    </lineage>
</organism>
<dbReference type="Pfam" id="PF25935">
    <property type="entry name" value="BSH_LcnD"/>
    <property type="match status" value="1"/>
</dbReference>
<evidence type="ECO:0000256" key="4">
    <source>
        <dbReference type="ARBA" id="ARBA00022692"/>
    </source>
</evidence>
<evidence type="ECO:0000256" key="2">
    <source>
        <dbReference type="ARBA" id="ARBA00009477"/>
    </source>
</evidence>
<dbReference type="eggNOG" id="COG0845">
    <property type="taxonomic scope" value="Bacteria"/>
</dbReference>
<dbReference type="NCBIfam" id="TIGR01000">
    <property type="entry name" value="bacteriocin_acc"/>
    <property type="match status" value="1"/>
</dbReference>
<proteinExistence type="inferred from homology"/>
<dbReference type="PANTHER" id="PTHR30386">
    <property type="entry name" value="MEMBRANE FUSION SUBUNIT OF EMRAB-TOLC MULTIDRUG EFFLUX PUMP"/>
    <property type="match status" value="1"/>
</dbReference>
<dbReference type="InterPro" id="IPR050739">
    <property type="entry name" value="MFP"/>
</dbReference>
<evidence type="ECO:0000256" key="1">
    <source>
        <dbReference type="ARBA" id="ARBA00004162"/>
    </source>
</evidence>
<feature type="transmembrane region" description="Helical" evidence="8">
    <location>
        <begin position="20"/>
        <end position="40"/>
    </location>
</feature>
<evidence type="ECO:0000256" key="7">
    <source>
        <dbReference type="SAM" id="Coils"/>
    </source>
</evidence>
<comment type="caution">
    <text evidence="12">The sequence shown here is derived from an EMBL/GenBank/DDBJ whole genome shotgun (WGS) entry which is preliminary data.</text>
</comment>
<protein>
    <submittedName>
        <fullName evidence="12">Bacteriocin ABC transporter ATP-binding protein</fullName>
    </submittedName>
</protein>
<dbReference type="InterPro" id="IPR058795">
    <property type="entry name" value="LcnD_C"/>
</dbReference>
<feature type="coiled-coil region" evidence="7">
    <location>
        <begin position="174"/>
        <end position="201"/>
    </location>
</feature>
<dbReference type="Proteomes" id="UP000031339">
    <property type="component" value="Unassembled WGS sequence"/>
</dbReference>
<reference evidence="12 13" key="1">
    <citation type="submission" date="2014-12" db="EMBL/GenBank/DDBJ databases">
        <title>Partial genome sequence of Streptococcus constellatus KCOM 1650 (= ChDC B144).</title>
        <authorList>
            <person name="Kook J.-K."/>
            <person name="Park S.-N."/>
            <person name="Lim Y.K."/>
            <person name="Jo E."/>
        </authorList>
    </citation>
    <scope>NUCLEOTIDE SEQUENCE [LARGE SCALE GENOMIC DNA]</scope>
    <source>
        <strain evidence="12 13">KCOM 1650</strain>
    </source>
</reference>
<sequence>MNPNLFKSVEFYHRRYHNFATVLILPLVLFVLFLVLFSIIGQKEVTVKSIGEITPTKVIAMIQSSSNNTILINHLAENKAVVKGELLIQYVKNMEVSQQTAIKTQLATYQRQKVGLETLKSSLHQGINLFSGEDEFGYANTFNNFIKQSQDLSLGISKSNIEVSKQASLAHNTIAAIDQQINDLTKQINDYRELHQVISENASHLPKSNPHQTTFNMYKKQYQANPDTSLTNQYLSQIDTNISNLNSSIANLKIQKAGTGTAATYDNSLSTKIEVLRTQFIQTADQQLATLITQITDLQNQLNQANVQLQNNRLVAPETGVLHISEKLKGNNLLPKGTEIAQIYPDITKTNEVLITYYVPSAYMTNLKKGQTTRLTLEKIGKQSITIIGNINKIDTSATETKQGNLFKVTAKAKISKSNGRVIKYGLQGRVTIVIAKKSFFDYYKDKLLNNVE</sequence>
<keyword evidence="12" id="KW-0067">ATP-binding</keyword>
<dbReference type="PANTHER" id="PTHR30386:SF26">
    <property type="entry name" value="TRANSPORT PROTEIN COMB"/>
    <property type="match status" value="1"/>
</dbReference>
<dbReference type="Gene3D" id="2.40.30.170">
    <property type="match status" value="1"/>
</dbReference>
<name>A0A0C1K5Z3_STRCV</name>
<dbReference type="GO" id="GO:0005886">
    <property type="term" value="C:plasma membrane"/>
    <property type="evidence" value="ECO:0007669"/>
    <property type="project" value="UniProtKB-SubCell"/>
</dbReference>
<evidence type="ECO:0000313" key="13">
    <source>
        <dbReference type="Proteomes" id="UP000031339"/>
    </source>
</evidence>
<keyword evidence="7" id="KW-0175">Coiled coil</keyword>
<dbReference type="AlphaFoldDB" id="A0A0C1K5Z3"/>
<dbReference type="InterPro" id="IPR005696">
    <property type="entry name" value="MesE/LcnD"/>
</dbReference>
<keyword evidence="6 8" id="KW-0472">Membrane</keyword>
<dbReference type="InterPro" id="IPR058786">
    <property type="entry name" value="BSH_LcnD"/>
</dbReference>
<feature type="domain" description="LcnD-like long helical bundle" evidence="9">
    <location>
        <begin position="98"/>
        <end position="306"/>
    </location>
</feature>
<evidence type="ECO:0000256" key="6">
    <source>
        <dbReference type="ARBA" id="ARBA00023136"/>
    </source>
</evidence>
<feature type="domain" description="LcnD-like barrel-sandwich hybrid" evidence="10">
    <location>
        <begin position="58"/>
        <end position="345"/>
    </location>
</feature>
<dbReference type="GO" id="GO:0005524">
    <property type="term" value="F:ATP binding"/>
    <property type="evidence" value="ECO:0007669"/>
    <property type="project" value="UniProtKB-KW"/>
</dbReference>
<accession>A0A0C1K5Z3</accession>
<keyword evidence="5 8" id="KW-1133">Transmembrane helix</keyword>
<evidence type="ECO:0000256" key="3">
    <source>
        <dbReference type="ARBA" id="ARBA00022448"/>
    </source>
</evidence>
<feature type="domain" description="LcnD-like C-terminal" evidence="11">
    <location>
        <begin position="350"/>
        <end position="438"/>
    </location>
</feature>
<keyword evidence="3" id="KW-0813">Transport</keyword>
<feature type="coiled-coil region" evidence="7">
    <location>
        <begin position="281"/>
        <end position="315"/>
    </location>
</feature>
<gene>
    <name evidence="12" type="ORF">RN79_01550</name>
</gene>
<evidence type="ECO:0000256" key="8">
    <source>
        <dbReference type="SAM" id="Phobius"/>
    </source>
</evidence>
<keyword evidence="4 8" id="KW-0812">Transmembrane</keyword>
<evidence type="ECO:0000259" key="10">
    <source>
        <dbReference type="Pfam" id="PF25935"/>
    </source>
</evidence>
<dbReference type="Pfam" id="PF25940">
    <property type="entry name" value="LcnD_C"/>
    <property type="match status" value="1"/>
</dbReference>
<dbReference type="EMBL" id="JWIY01000001">
    <property type="protein sequence ID" value="KIC78286.1"/>
    <property type="molecule type" value="Genomic_DNA"/>
</dbReference>
<evidence type="ECO:0000259" key="9">
    <source>
        <dbReference type="Pfam" id="PF25887"/>
    </source>
</evidence>
<evidence type="ECO:0000256" key="5">
    <source>
        <dbReference type="ARBA" id="ARBA00022989"/>
    </source>
</evidence>
<dbReference type="Pfam" id="PF25887">
    <property type="entry name" value="HB_LcnD"/>
    <property type="match status" value="1"/>
</dbReference>
<comment type="subcellular location">
    <subcellularLocation>
        <location evidence="1">Cell membrane</location>
        <topology evidence="1">Single-pass membrane protein</topology>
    </subcellularLocation>
</comment>
<comment type="similarity">
    <text evidence="2">Belongs to the membrane fusion protein (MFP) (TC 8.A.1) family.</text>
</comment>
<keyword evidence="12" id="KW-0547">Nucleotide-binding</keyword>
<dbReference type="InterPro" id="IPR058794">
    <property type="entry name" value="HB_LcnD"/>
</dbReference>
<evidence type="ECO:0000313" key="12">
    <source>
        <dbReference type="EMBL" id="KIC78286.1"/>
    </source>
</evidence>
<evidence type="ECO:0000259" key="11">
    <source>
        <dbReference type="Pfam" id="PF25940"/>
    </source>
</evidence>
<dbReference type="STRING" id="862969.SCI_0580"/>
<dbReference type="RefSeq" id="WP_039676798.1">
    <property type="nucleotide sequence ID" value="NZ_JWIY01000001.1"/>
</dbReference>